<accession>A0ABS4K9U5</accession>
<organism evidence="2 3">
    <name type="scientific">Peptoniphilus stercorisuis</name>
    <dbReference type="NCBI Taxonomy" id="1436965"/>
    <lineage>
        <taxon>Bacteria</taxon>
        <taxon>Bacillati</taxon>
        <taxon>Bacillota</taxon>
        <taxon>Tissierellia</taxon>
        <taxon>Tissierellales</taxon>
        <taxon>Peptoniphilaceae</taxon>
        <taxon>Peptoniphilus</taxon>
    </lineage>
</organism>
<feature type="transmembrane region" description="Helical" evidence="1">
    <location>
        <begin position="60"/>
        <end position="81"/>
    </location>
</feature>
<dbReference type="EMBL" id="JAGGLJ010000001">
    <property type="protein sequence ID" value="MBP2024518.1"/>
    <property type="molecule type" value="Genomic_DNA"/>
</dbReference>
<feature type="transmembrane region" description="Helical" evidence="1">
    <location>
        <begin position="12"/>
        <end position="29"/>
    </location>
</feature>
<feature type="transmembrane region" description="Helical" evidence="1">
    <location>
        <begin position="139"/>
        <end position="163"/>
    </location>
</feature>
<feature type="transmembrane region" description="Helical" evidence="1">
    <location>
        <begin position="106"/>
        <end position="127"/>
    </location>
</feature>
<evidence type="ECO:0000313" key="3">
    <source>
        <dbReference type="Proteomes" id="UP001519306"/>
    </source>
</evidence>
<comment type="caution">
    <text evidence="2">The sequence shown here is derived from an EMBL/GenBank/DDBJ whole genome shotgun (WGS) entry which is preliminary data.</text>
</comment>
<dbReference type="Pfam" id="PF07099">
    <property type="entry name" value="DUF1361"/>
    <property type="match status" value="1"/>
</dbReference>
<evidence type="ECO:0000313" key="2">
    <source>
        <dbReference type="EMBL" id="MBP2024518.1"/>
    </source>
</evidence>
<name>A0ABS4K9U5_9FIRM</name>
<gene>
    <name evidence="2" type="ORF">J2Z71_000033</name>
</gene>
<evidence type="ECO:0000256" key="1">
    <source>
        <dbReference type="SAM" id="Phobius"/>
    </source>
</evidence>
<keyword evidence="1" id="KW-0812">Transmembrane</keyword>
<keyword evidence="3" id="KW-1185">Reference proteome</keyword>
<dbReference type="Proteomes" id="UP001519306">
    <property type="component" value="Unassembled WGS sequence"/>
</dbReference>
<protein>
    <submittedName>
        <fullName evidence="2">Membrane protein</fullName>
    </submittedName>
</protein>
<proteinExistence type="predicted"/>
<dbReference type="RefSeq" id="WP_210059824.1">
    <property type="nucleotide sequence ID" value="NZ_JAGGLJ010000001.1"/>
</dbReference>
<sequence length="216" mass="25219">MDKKTYSSFRKILVYLLIYIAIGYVIIHFGFNKRYLIFNAGLSFIPYILTSFCANNKDRILLCTILTLIAIIFYPNAIYMFTDFTHIKTKEYYEFVNGVVTYNMDYLVWIKLSCEVSLITLSLVLSFESFLNILKIVNCYNHLVASFIVLLFFSAITGIALYLGRFLRLNSWDIYKIKEIFIHLLHNLTTNDYILIGVFAAIHFVIILIFANLKNN</sequence>
<dbReference type="InterPro" id="IPR009793">
    <property type="entry name" value="DUF1361"/>
</dbReference>
<keyword evidence="1" id="KW-1133">Transmembrane helix</keyword>
<keyword evidence="1" id="KW-0472">Membrane</keyword>
<reference evidence="2 3" key="1">
    <citation type="submission" date="2021-03" db="EMBL/GenBank/DDBJ databases">
        <title>Genomic Encyclopedia of Type Strains, Phase IV (KMG-IV): sequencing the most valuable type-strain genomes for metagenomic binning, comparative biology and taxonomic classification.</title>
        <authorList>
            <person name="Goeker M."/>
        </authorList>
    </citation>
    <scope>NUCLEOTIDE SEQUENCE [LARGE SCALE GENOMIC DNA]</scope>
    <source>
        <strain evidence="2 3">DSM 27563</strain>
    </source>
</reference>
<feature type="transmembrane region" description="Helical" evidence="1">
    <location>
        <begin position="35"/>
        <end position="53"/>
    </location>
</feature>
<feature type="transmembrane region" description="Helical" evidence="1">
    <location>
        <begin position="193"/>
        <end position="213"/>
    </location>
</feature>